<evidence type="ECO:0000313" key="2">
    <source>
        <dbReference type="Proteomes" id="UP001165489"/>
    </source>
</evidence>
<dbReference type="EMBL" id="JAKZGP010000061">
    <property type="protein sequence ID" value="MCH7411142.1"/>
    <property type="molecule type" value="Genomic_DNA"/>
</dbReference>
<accession>A0ABS9V3Z4</accession>
<protein>
    <submittedName>
        <fullName evidence="1">Uncharacterized protein</fullName>
    </submittedName>
</protein>
<dbReference type="Proteomes" id="UP001165489">
    <property type="component" value="Unassembled WGS sequence"/>
</dbReference>
<proteinExistence type="predicted"/>
<sequence length="226" mass="26428">MNNYIGQGISESTKEQLIKIRDENIAFFSKDAQSMRSGIKSTQLVINNLFKKKEKPSSINELKEFLKIQEFILLIQLVCLDTLCASGSYLDAKFEYQGIYSAKNLIITVNEGAKKLFHYSTYRDKSFWGKNVKEFMKKYSPESLEGYEKINTMLKKLEDGLDGFDWKSKRDLLVHYDNEPQKVYDLLIDLDIDIVSKQSILFIEILKEMRVYTYKLTNDFFENPVN</sequence>
<organism evidence="1 2">
    <name type="scientific">Belliella filtrata</name>
    <dbReference type="NCBI Taxonomy" id="2923435"/>
    <lineage>
        <taxon>Bacteria</taxon>
        <taxon>Pseudomonadati</taxon>
        <taxon>Bacteroidota</taxon>
        <taxon>Cytophagia</taxon>
        <taxon>Cytophagales</taxon>
        <taxon>Cyclobacteriaceae</taxon>
        <taxon>Belliella</taxon>
    </lineage>
</organism>
<keyword evidence="2" id="KW-1185">Reference proteome</keyword>
<reference evidence="1" key="1">
    <citation type="submission" date="2022-03" db="EMBL/GenBank/DDBJ databases">
        <title>De novo assembled genomes of Belliella spp. (Cyclobacteriaceae) strains.</title>
        <authorList>
            <person name="Szabo A."/>
            <person name="Korponai K."/>
            <person name="Felfoldi T."/>
        </authorList>
    </citation>
    <scope>NUCLEOTIDE SEQUENCE</scope>
    <source>
        <strain evidence="1">DSM 111904</strain>
    </source>
</reference>
<name>A0ABS9V3Z4_9BACT</name>
<evidence type="ECO:0000313" key="1">
    <source>
        <dbReference type="EMBL" id="MCH7411142.1"/>
    </source>
</evidence>
<gene>
    <name evidence="1" type="ORF">MM239_17220</name>
</gene>
<dbReference type="RefSeq" id="WP_241349495.1">
    <property type="nucleotide sequence ID" value="NZ_JAKZGP010000061.1"/>
</dbReference>
<comment type="caution">
    <text evidence="1">The sequence shown here is derived from an EMBL/GenBank/DDBJ whole genome shotgun (WGS) entry which is preliminary data.</text>
</comment>